<feature type="compositionally biased region" description="Basic and acidic residues" evidence="1">
    <location>
        <begin position="432"/>
        <end position="468"/>
    </location>
</feature>
<feature type="compositionally biased region" description="Polar residues" evidence="1">
    <location>
        <begin position="221"/>
        <end position="235"/>
    </location>
</feature>
<feature type="region of interest" description="Disordered" evidence="1">
    <location>
        <begin position="137"/>
        <end position="161"/>
    </location>
</feature>
<feature type="region of interest" description="Disordered" evidence="1">
    <location>
        <begin position="690"/>
        <end position="909"/>
    </location>
</feature>
<accession>A0ABR2GNA2</accession>
<feature type="compositionally biased region" description="Polar residues" evidence="1">
    <location>
        <begin position="663"/>
        <end position="673"/>
    </location>
</feature>
<feature type="compositionally biased region" description="Acidic residues" evidence="1">
    <location>
        <begin position="406"/>
        <end position="421"/>
    </location>
</feature>
<gene>
    <name evidence="2" type="ORF">M9Y10_006958</name>
    <name evidence="3" type="ORF">M9Y10_020294</name>
</gene>
<feature type="compositionally biased region" description="Polar residues" evidence="1">
    <location>
        <begin position="1188"/>
        <end position="1206"/>
    </location>
</feature>
<feature type="region of interest" description="Disordered" evidence="1">
    <location>
        <begin position="651"/>
        <end position="674"/>
    </location>
</feature>
<feature type="compositionally biased region" description="Basic residues" evidence="1">
    <location>
        <begin position="777"/>
        <end position="788"/>
    </location>
</feature>
<evidence type="ECO:0000313" key="4">
    <source>
        <dbReference type="Proteomes" id="UP001470230"/>
    </source>
</evidence>
<feature type="compositionally biased region" description="Low complexity" evidence="1">
    <location>
        <begin position="202"/>
        <end position="213"/>
    </location>
</feature>
<keyword evidence="4" id="KW-1185">Reference proteome</keyword>
<feature type="compositionally biased region" description="Low complexity" evidence="1">
    <location>
        <begin position="859"/>
        <end position="887"/>
    </location>
</feature>
<feature type="compositionally biased region" description="Polar residues" evidence="1">
    <location>
        <begin position="932"/>
        <end position="945"/>
    </location>
</feature>
<dbReference type="EMBL" id="JAPFFF010000029">
    <property type="protein sequence ID" value="KAK8846288.1"/>
    <property type="molecule type" value="Genomic_DNA"/>
</dbReference>
<name>A0ABR2GNA2_9EUKA</name>
<feature type="compositionally biased region" description="Basic residues" evidence="1">
    <location>
        <begin position="1127"/>
        <end position="1147"/>
    </location>
</feature>
<feature type="compositionally biased region" description="Basic and acidic residues" evidence="1">
    <location>
        <begin position="491"/>
        <end position="510"/>
    </location>
</feature>
<feature type="region of interest" description="Disordered" evidence="1">
    <location>
        <begin position="378"/>
        <end position="628"/>
    </location>
</feature>
<feature type="region of interest" description="Disordered" evidence="1">
    <location>
        <begin position="1232"/>
        <end position="1262"/>
    </location>
</feature>
<dbReference type="Proteomes" id="UP001470230">
    <property type="component" value="Unassembled WGS sequence"/>
</dbReference>
<feature type="compositionally biased region" description="Basic residues" evidence="1">
    <location>
        <begin position="700"/>
        <end position="709"/>
    </location>
</feature>
<evidence type="ECO:0000313" key="3">
    <source>
        <dbReference type="EMBL" id="KAK8846288.1"/>
    </source>
</evidence>
<feature type="compositionally biased region" description="Polar residues" evidence="1">
    <location>
        <begin position="391"/>
        <end position="402"/>
    </location>
</feature>
<reference evidence="2 4" key="1">
    <citation type="submission" date="2024-04" db="EMBL/GenBank/DDBJ databases">
        <title>Tritrichomonas musculus Genome.</title>
        <authorList>
            <person name="Alves-Ferreira E."/>
            <person name="Grigg M."/>
            <person name="Lorenzi H."/>
            <person name="Galac M."/>
        </authorList>
    </citation>
    <scope>NUCLEOTIDE SEQUENCE [LARGE SCALE GENOMIC DNA]</scope>
    <source>
        <strain evidence="2 4">EAF2021</strain>
    </source>
</reference>
<dbReference type="EMBL" id="JAPFFF010000121">
    <property type="protein sequence ID" value="KAK8835424.1"/>
    <property type="molecule type" value="Genomic_DNA"/>
</dbReference>
<evidence type="ECO:0000313" key="2">
    <source>
        <dbReference type="EMBL" id="KAK8835424.1"/>
    </source>
</evidence>
<feature type="compositionally biased region" description="Basic and acidic residues" evidence="1">
    <location>
        <begin position="585"/>
        <end position="602"/>
    </location>
</feature>
<feature type="compositionally biased region" description="Acidic residues" evidence="1">
    <location>
        <begin position="150"/>
        <end position="159"/>
    </location>
</feature>
<evidence type="ECO:0000256" key="1">
    <source>
        <dbReference type="SAM" id="MobiDB-lite"/>
    </source>
</evidence>
<feature type="compositionally biased region" description="Basic and acidic residues" evidence="1">
    <location>
        <begin position="238"/>
        <end position="250"/>
    </location>
</feature>
<comment type="caution">
    <text evidence="2">The sequence shown here is derived from an EMBL/GenBank/DDBJ whole genome shotgun (WGS) entry which is preliminary data.</text>
</comment>
<feature type="compositionally biased region" description="Basic and acidic residues" evidence="1">
    <location>
        <begin position="610"/>
        <end position="620"/>
    </location>
</feature>
<sequence>MIVDFQSDGNTWDSSASNSTRTFSSGDDDIPLLTVDKSEYRAKNVNNALSNQFHDLVVGEIASAHLDTLQTVFEGFPQNKAMEEGFNHKSRDEIAVNSTSNIMPQLDEFISKFLNIALDDAVSLSCKNYGEDFVIKKSSEEEDNDKKEEEENEEEDEEDKLSIIDQEITINEKTEEEKKPNILKSIKSYFTKSKENETKIKNNSSISSNDSSSWLPKTNMKRSNTVSPKSNSIFLNSEDDKNEANEEQSGKKTIFKSLPFFKSKNADNNEGTNNEDEKAQSSFAKTQSSPKILLQKLFSPKSKEISNSNNNKTQHTVRFSDLDENNDRFSEQVDIIENNSYDSFQVNSQPNNDSILNDENKNQLQNSKPVLVENLEDFSSATDSDSPRCHTPNSNPNISNNHLFDILEEEEEDNEEQGSDEEMVKSLIRPPTPEKEIKEQFSSDSDAKKKNPDPKDISFDSDSSSKHEAKQKHTITSKSGNIQIDISFDSDSSKKTEKKPSGSSIKKDISVDIVTTTKSETINEPGSPNSQKSGRSNKDQDLLLSESDSESVDKIKNKFAASQANKKGKSNFMAFHLSSSSSEPDTQKQDHLSVKKSEDKQIEVNAKSNDNQKSKIDNDNNKNSLNEGETIKTVLSNVEFIANELSDFELDHENLESEEDQKSSQNKTAQNSVKLKIKNYRKTVKKLKEEEDTEITNTEKKRKVTKRIMSKSSQTLREVPLKRRPNIIQENQSYEIYEGRAGNSNNNDRKRIKKRKIDLPFEKEEEDDDEDEEEMNKKRRKKIRRRKISPSNGKSSNSSSPHSKSSSPTSSPIHTHTHTPVPVKPRLILKNDSSSDDEENTLTKPKKVTPIKKKRRSGSITPKSRRSPISSSPTTTTKTETFSSSPPQNKSKNEVVHSPVIRRRKSSLQAKTIGDSNAFFNDDDRFNVSIKINNQQNKTSPNLQSDVAAKPRQQVARRKRRAASESAPLRIKTTATSKNNSDDDDDSLTVKRKKKTLSRESLLNDDQIRITENLSGPISRIVMDNSEGQAHNRIRTFNQKRKRRLSVDEAVINHKTLAKNGVRSIIVIEFDKKTPIIENFLEQISSNSGAFSQSAAPRSRPSSRCRRTAQTSDDGEFDQNESSGNKTKPKIKKQVKPKISNRQKKKVALSNNLSDEENNNNNDEDNVAVDFSSSSKMKDKRKRRQESVKPSSANRSSGPQRRNSNLNGGGERLTKTINKEIITESENLVIHNPIKPNSRSGRRNASVRSNMGSRKYDDENDDRHYKFNFKKLFDEAEKMQNNKE</sequence>
<feature type="region of interest" description="Disordered" evidence="1">
    <location>
        <begin position="932"/>
        <end position="987"/>
    </location>
</feature>
<feature type="compositionally biased region" description="Low complexity" evidence="1">
    <location>
        <begin position="789"/>
        <end position="825"/>
    </location>
</feature>
<feature type="region of interest" description="Disordered" evidence="1">
    <location>
        <begin position="1"/>
        <end position="23"/>
    </location>
</feature>
<feature type="compositionally biased region" description="Basic and acidic residues" evidence="1">
    <location>
        <begin position="137"/>
        <end position="149"/>
    </location>
</feature>
<feature type="compositionally biased region" description="Acidic residues" evidence="1">
    <location>
        <begin position="1154"/>
        <end position="1167"/>
    </location>
</feature>
<proteinExistence type="predicted"/>
<feature type="compositionally biased region" description="Polar residues" evidence="1">
    <location>
        <begin position="280"/>
        <end position="290"/>
    </location>
</feature>
<feature type="compositionally biased region" description="Basic residues" evidence="1">
    <location>
        <begin position="844"/>
        <end position="857"/>
    </location>
</feature>
<protein>
    <submittedName>
        <fullName evidence="2">Uncharacterized protein</fullName>
    </submittedName>
</protein>
<organism evidence="2 4">
    <name type="scientific">Tritrichomonas musculus</name>
    <dbReference type="NCBI Taxonomy" id="1915356"/>
    <lineage>
        <taxon>Eukaryota</taxon>
        <taxon>Metamonada</taxon>
        <taxon>Parabasalia</taxon>
        <taxon>Tritrichomonadida</taxon>
        <taxon>Tritrichomonadidae</taxon>
        <taxon>Tritrichomonas</taxon>
    </lineage>
</organism>
<feature type="region of interest" description="Disordered" evidence="1">
    <location>
        <begin position="1088"/>
        <end position="1213"/>
    </location>
</feature>
<feature type="region of interest" description="Disordered" evidence="1">
    <location>
        <begin position="200"/>
        <end position="325"/>
    </location>
</feature>
<feature type="compositionally biased region" description="Acidic residues" evidence="1">
    <location>
        <begin position="763"/>
        <end position="774"/>
    </location>
</feature>
<feature type="compositionally biased region" description="Low complexity" evidence="1">
    <location>
        <begin position="14"/>
        <end position="23"/>
    </location>
</feature>
<feature type="compositionally biased region" description="Polar residues" evidence="1">
    <location>
        <begin position="513"/>
        <end position="534"/>
    </location>
</feature>